<dbReference type="RefSeq" id="WP_144305021.1">
    <property type="nucleotide sequence ID" value="NZ_QMIF01000004.1"/>
</dbReference>
<dbReference type="Gene3D" id="3.40.50.1110">
    <property type="entry name" value="SGNH hydrolase"/>
    <property type="match status" value="1"/>
</dbReference>
<accession>A0A6P1ZHR6</accession>
<comment type="caution">
    <text evidence="2">The sequence shown here is derived from an EMBL/GenBank/DDBJ whole genome shotgun (WGS) entry which is preliminary data.</text>
</comment>
<dbReference type="GO" id="GO:0016788">
    <property type="term" value="F:hydrolase activity, acting on ester bonds"/>
    <property type="evidence" value="ECO:0007669"/>
    <property type="project" value="UniProtKB-ARBA"/>
</dbReference>
<proteinExistence type="predicted"/>
<evidence type="ECO:0000313" key="3">
    <source>
        <dbReference type="Proteomes" id="UP000434052"/>
    </source>
</evidence>
<organism evidence="2 3">
    <name type="scientific">Oceanidesulfovibrio marinus</name>
    <dbReference type="NCBI Taxonomy" id="370038"/>
    <lineage>
        <taxon>Bacteria</taxon>
        <taxon>Pseudomonadati</taxon>
        <taxon>Thermodesulfobacteriota</taxon>
        <taxon>Desulfovibrionia</taxon>
        <taxon>Desulfovibrionales</taxon>
        <taxon>Desulfovibrionaceae</taxon>
        <taxon>Oceanidesulfovibrio</taxon>
    </lineage>
</organism>
<sequence length="229" mass="25892">MKIIQAVLNFFRRIFGLKDKGINYRDFYKVGTELGDHFVARQKHFRQHPAPWNPVKLYLGDSNTEGWTVPPNFLEPLHIQERGIAGDMTWGVLERINQHLQENPTKIYLMIGTNDLGAGATVDQLLENYAAILDAIKPPIRVFCIAIPPINKQIMAANGISTSSTTKKIFEANRRIEHLCNPSHLPCRYFIDGFHFLADHTGALRAELTTDGLHLNVQGRRVLSSILPV</sequence>
<dbReference type="InterPro" id="IPR036514">
    <property type="entry name" value="SGNH_hydro_sf"/>
</dbReference>
<reference evidence="2 3" key="1">
    <citation type="submission" date="2018-06" db="EMBL/GenBank/DDBJ databases">
        <title>Complete genome of Desulfovibrio marinus P48SEP.</title>
        <authorList>
            <person name="Crispim J.S."/>
            <person name="Vidigal P.M.P."/>
            <person name="Silva L.C.F."/>
            <person name="Araujo L.C."/>
            <person name="Laguardia C.N."/>
            <person name="Dias R.S."/>
            <person name="Sousa M.P."/>
            <person name="Paula S.O."/>
            <person name="Silva C."/>
        </authorList>
    </citation>
    <scope>NUCLEOTIDE SEQUENCE [LARGE SCALE GENOMIC DNA]</scope>
    <source>
        <strain evidence="2 3">P48SEP</strain>
    </source>
</reference>
<protein>
    <recommendedName>
        <fullName evidence="1">SGNH hydrolase-type esterase domain-containing protein</fullName>
    </recommendedName>
</protein>
<dbReference type="EMBL" id="QMIF01000004">
    <property type="protein sequence ID" value="TVM34700.1"/>
    <property type="molecule type" value="Genomic_DNA"/>
</dbReference>
<evidence type="ECO:0000259" key="1">
    <source>
        <dbReference type="Pfam" id="PF13472"/>
    </source>
</evidence>
<dbReference type="OrthoDB" id="9794725at2"/>
<name>A0A6P1ZHR6_9BACT</name>
<evidence type="ECO:0000313" key="2">
    <source>
        <dbReference type="EMBL" id="TVM34700.1"/>
    </source>
</evidence>
<dbReference type="Proteomes" id="UP000434052">
    <property type="component" value="Unassembled WGS sequence"/>
</dbReference>
<dbReference type="InterPro" id="IPR013830">
    <property type="entry name" value="SGNH_hydro"/>
</dbReference>
<dbReference type="AlphaFoldDB" id="A0A6P1ZHR6"/>
<dbReference type="Pfam" id="PF13472">
    <property type="entry name" value="Lipase_GDSL_2"/>
    <property type="match status" value="1"/>
</dbReference>
<gene>
    <name evidence="2" type="ORF">DQK91_09030</name>
</gene>
<feature type="domain" description="SGNH hydrolase-type esterase" evidence="1">
    <location>
        <begin position="59"/>
        <end position="221"/>
    </location>
</feature>
<dbReference type="SUPFAM" id="SSF52266">
    <property type="entry name" value="SGNH hydrolase"/>
    <property type="match status" value="1"/>
</dbReference>